<accession>A0A1F8GJJ1</accession>
<reference evidence="1 2" key="1">
    <citation type="journal article" date="2016" name="Nat. Commun.">
        <title>Thousands of microbial genomes shed light on interconnected biogeochemical processes in an aquifer system.</title>
        <authorList>
            <person name="Anantharaman K."/>
            <person name="Brown C.T."/>
            <person name="Hug L.A."/>
            <person name="Sharon I."/>
            <person name="Castelle C.J."/>
            <person name="Probst A.J."/>
            <person name="Thomas B.C."/>
            <person name="Singh A."/>
            <person name="Wilkins M.J."/>
            <person name="Karaoz U."/>
            <person name="Brodie E.L."/>
            <person name="Williams K.H."/>
            <person name="Hubbard S.S."/>
            <person name="Banfield J.F."/>
        </authorList>
    </citation>
    <scope>NUCLEOTIDE SEQUENCE [LARGE SCALE GENOMIC DNA]</scope>
</reference>
<dbReference type="AlphaFoldDB" id="A0A1F8GJJ1"/>
<comment type="caution">
    <text evidence="1">The sequence shown here is derived from an EMBL/GenBank/DDBJ whole genome shotgun (WGS) entry which is preliminary data.</text>
</comment>
<evidence type="ECO:0000313" key="1">
    <source>
        <dbReference type="EMBL" id="OGN24589.1"/>
    </source>
</evidence>
<evidence type="ECO:0000313" key="2">
    <source>
        <dbReference type="Proteomes" id="UP000178911"/>
    </source>
</evidence>
<dbReference type="EMBL" id="MGKJ01000010">
    <property type="protein sequence ID" value="OGN24589.1"/>
    <property type="molecule type" value="Genomic_DNA"/>
</dbReference>
<proteinExistence type="predicted"/>
<sequence>MERAQPWQEGGWRSKLHWQREGQCARCQDVWDDERGIPVASVAETPPDATEAVRENLRKARRLIGKPLCSECEDKLRRKAGGDLIAFGYV</sequence>
<gene>
    <name evidence="1" type="ORF">A3A13_00735</name>
</gene>
<name>A0A1F8GJJ1_9BACT</name>
<protein>
    <submittedName>
        <fullName evidence="1">Uncharacterized protein</fullName>
    </submittedName>
</protein>
<dbReference type="STRING" id="1802695.A3A13_00735"/>
<organism evidence="1 2">
    <name type="scientific">Candidatus Yanofskybacteria bacterium RIFCSPLOWO2_01_FULL_43_22</name>
    <dbReference type="NCBI Taxonomy" id="1802695"/>
    <lineage>
        <taxon>Bacteria</taxon>
        <taxon>Candidatus Yanofskyibacteriota</taxon>
    </lineage>
</organism>
<dbReference type="Proteomes" id="UP000178911">
    <property type="component" value="Unassembled WGS sequence"/>
</dbReference>